<feature type="signal peptide" evidence="2">
    <location>
        <begin position="1"/>
        <end position="23"/>
    </location>
</feature>
<accession>A0A4R6ZEB4</accession>
<feature type="domain" description="Pesticidal crystal protein Cry1Aa" evidence="3">
    <location>
        <begin position="514"/>
        <end position="576"/>
    </location>
</feature>
<feature type="domain" description="Pesticidal crystal protein Cry1Aa" evidence="3">
    <location>
        <begin position="662"/>
        <end position="724"/>
    </location>
</feature>
<dbReference type="Pfam" id="PF18449">
    <property type="entry name" value="Endotoxin_C2"/>
    <property type="match status" value="7"/>
</dbReference>
<dbReference type="RefSeq" id="WP_036074296.1">
    <property type="nucleotide sequence ID" value="NZ_SNZK01000025.1"/>
</dbReference>
<dbReference type="OrthoDB" id="2358992at2"/>
<reference evidence="4 5" key="1">
    <citation type="submission" date="2019-03" db="EMBL/GenBank/DDBJ databases">
        <title>Genomic Encyclopedia of Type Strains, Phase III (KMG-III): the genomes of soil and plant-associated and newly described type strains.</title>
        <authorList>
            <person name="Whitman W."/>
        </authorList>
    </citation>
    <scope>NUCLEOTIDE SEQUENCE [LARGE SCALE GENOMIC DNA]</scope>
    <source>
        <strain evidence="4 5">CECT 7972</strain>
    </source>
</reference>
<dbReference type="EMBL" id="SNZK01000025">
    <property type="protein sequence ID" value="TDR50312.1"/>
    <property type="molecule type" value="Genomic_DNA"/>
</dbReference>
<sequence length="983" mass="104435">MKSKKLVSILAMTSILGTSIATPFNVLSETPVKAAVSATAPIYVAPPTQNKVLEVSPGPYLQMVRFDGQYITLNMIKFAKGYGVKVVLPNGTTREFYSQYAAGAQNEFVYIYVGDQNLTSPYSFFSTEGLYPSGKAYPNSYHTFYTAQYMGYQYDTAFGQKVYNLFQDGSLTAIGSGVTQAEIDAARAAASTAPASPEKDKLVNLITKAQTEFTNNTASKNTAARDAVNALFTNNTPTSGSIKPTTTQSTIDAAKALVNQVTDATQKTAMLADIQKAQELLNTRTQQQADNTAADQLVKALYMDDNPATDAIKSTTNQSAINRAQDAVNKVTDAVTKTALQKQVDRAQELLNNRTTQTAADQAQQAVANYAVNQLFLNNTPVSDAIKASTNQEAIDNAQAEINKIKDPALKVDLQKNLNRAQELLNQRNAAASQADQAQQAVANYAVNQLFLNNTPASDAIKASTDQAAIDSAQAEINKIKDSALKVEPQKNLNRAQELLNQRNAAANQAEKAKQDVAKKAVDELFNNNTPTSGAIKPATNQKAIDDAQKLVDAITDPAVKAERQADLDKAQNLLDTKTAAEAAEKAKQDAAKKAVDELFNNNTPTSGAIKPATNQKAIDDAQKLVDAITDPAVKAERQADLDKAQNLLDAKTAAEVVEKAKQDAAKKAVDELFNNNTPTSGAIKPATNQKAIDDAQKAIDAVTDSTIKSNLQKDLDKAQQLLNTTSASANYSLTVNDAGLTATAITGTVGKSITSVRLSVDGTIVKVGQINADGTYSIATNNFIKAGSQVEVVGYEDKTEKARKTVTITNDEKPVLSPVTVDDDVIRGSVTAGSATSFRISINGVAVKTGSIAADGTFQSSIGKQVAGTVIKIEIRDSTGYNTSRVASTTVTGSAVAKLAAPTLQKMEGNYIVGTAPKGTELITIYENGVAVRTQNVSTMTVNSDGSFTFKAYVAPSATSVQVQAKNSDKRMTSDLSTAFTK</sequence>
<protein>
    <recommendedName>
        <fullName evidence="3">Pesticidal crystal protein Cry1Aa domain-containing protein</fullName>
    </recommendedName>
</protein>
<feature type="domain" description="Pesticidal crystal protein Cry1Aa" evidence="3">
    <location>
        <begin position="364"/>
        <end position="426"/>
    </location>
</feature>
<evidence type="ECO:0000313" key="4">
    <source>
        <dbReference type="EMBL" id="TDR50312.1"/>
    </source>
</evidence>
<dbReference type="Proteomes" id="UP000295558">
    <property type="component" value="Unassembled WGS sequence"/>
</dbReference>
<feature type="domain" description="Pesticidal crystal protein Cry1Aa" evidence="3">
    <location>
        <begin position="439"/>
        <end position="501"/>
    </location>
</feature>
<comment type="caution">
    <text evidence="4">The sequence shown here is derived from an EMBL/GenBank/DDBJ whole genome shotgun (WGS) entry which is preliminary data.</text>
</comment>
<evidence type="ECO:0000313" key="5">
    <source>
        <dbReference type="Proteomes" id="UP000295558"/>
    </source>
</evidence>
<organism evidence="4 5">
    <name type="scientific">Listeria rocourtiae</name>
    <dbReference type="NCBI Taxonomy" id="647910"/>
    <lineage>
        <taxon>Bacteria</taxon>
        <taxon>Bacillati</taxon>
        <taxon>Bacillota</taxon>
        <taxon>Bacilli</taxon>
        <taxon>Bacillales</taxon>
        <taxon>Listeriaceae</taxon>
        <taxon>Listeria</taxon>
    </lineage>
</organism>
<evidence type="ECO:0000256" key="1">
    <source>
        <dbReference type="SAM" id="Coils"/>
    </source>
</evidence>
<evidence type="ECO:0000256" key="2">
    <source>
        <dbReference type="SAM" id="SignalP"/>
    </source>
</evidence>
<keyword evidence="1" id="KW-0175">Coiled coil</keyword>
<feature type="domain" description="Pesticidal crystal protein Cry1Aa" evidence="3">
    <location>
        <begin position="588"/>
        <end position="651"/>
    </location>
</feature>
<feature type="coiled-coil region" evidence="1">
    <location>
        <begin position="411"/>
        <end position="441"/>
    </location>
</feature>
<feature type="chain" id="PRO_5039357000" description="Pesticidal crystal protein Cry1Aa domain-containing protein" evidence="2">
    <location>
        <begin position="24"/>
        <end position="983"/>
    </location>
</feature>
<gene>
    <name evidence="4" type="ORF">DFP96_1252</name>
</gene>
<dbReference type="STRING" id="1265846.PROCOU_17585"/>
<proteinExistence type="predicted"/>
<keyword evidence="2" id="KW-0732">Signal</keyword>
<feature type="domain" description="Pesticidal crystal protein Cry1Aa" evidence="3">
    <location>
        <begin position="160"/>
        <end position="213"/>
    </location>
</feature>
<dbReference type="AlphaFoldDB" id="A0A4R6ZEB4"/>
<keyword evidence="5" id="KW-1185">Reference proteome</keyword>
<evidence type="ECO:0000259" key="3">
    <source>
        <dbReference type="Pfam" id="PF18449"/>
    </source>
</evidence>
<name>A0A4R6ZEB4_9LIST</name>
<dbReference type="InterPro" id="IPR054544">
    <property type="entry name" value="Pest_crys_Cry1Aa_dom-IV"/>
</dbReference>
<feature type="domain" description="Pesticidal crystal protein Cry1Aa" evidence="3">
    <location>
        <begin position="220"/>
        <end position="282"/>
    </location>
</feature>